<dbReference type="Gene3D" id="3.90.1750.10">
    <property type="entry name" value="Hect, E3 ligase catalytic domains"/>
    <property type="match status" value="1"/>
</dbReference>
<dbReference type="PANTHER" id="PTHR45670:SF1">
    <property type="entry name" value="E3 UBIQUITIN-PROTEIN LIGASE HECTD1"/>
    <property type="match status" value="1"/>
</dbReference>
<dbReference type="VEuPathDB" id="TrichDB:TRFO_30442"/>
<reference evidence="9" key="1">
    <citation type="submission" date="2016-10" db="EMBL/GenBank/DDBJ databases">
        <authorList>
            <person name="Benchimol M."/>
            <person name="Almeida L.G."/>
            <person name="Vasconcelos A.T."/>
            <person name="Perreira-Neves A."/>
            <person name="Rosa I.A."/>
            <person name="Tasca T."/>
            <person name="Bogo M.R."/>
            <person name="de Souza W."/>
        </authorList>
    </citation>
    <scope>NUCLEOTIDE SEQUENCE [LARGE SCALE GENOMIC DNA]</scope>
    <source>
        <strain evidence="9">K</strain>
    </source>
</reference>
<name>A0A1J4JTT4_9EUKA</name>
<dbReference type="InterPro" id="IPR035983">
    <property type="entry name" value="Hect_E3_ubiquitin_ligase"/>
</dbReference>
<evidence type="ECO:0000256" key="1">
    <source>
        <dbReference type="ARBA" id="ARBA00000885"/>
    </source>
</evidence>
<proteinExistence type="inferred from homology"/>
<dbReference type="SUPFAM" id="SSF48371">
    <property type="entry name" value="ARM repeat"/>
    <property type="match status" value="1"/>
</dbReference>
<evidence type="ECO:0000256" key="2">
    <source>
        <dbReference type="ARBA" id="ARBA00006331"/>
    </source>
</evidence>
<evidence type="ECO:0000313" key="10">
    <source>
        <dbReference type="Proteomes" id="UP000179807"/>
    </source>
</evidence>
<organism evidence="9 10">
    <name type="scientific">Tritrichomonas foetus</name>
    <dbReference type="NCBI Taxonomy" id="1144522"/>
    <lineage>
        <taxon>Eukaryota</taxon>
        <taxon>Metamonada</taxon>
        <taxon>Parabasalia</taxon>
        <taxon>Tritrichomonadida</taxon>
        <taxon>Tritrichomonadidae</taxon>
        <taxon>Tritrichomonas</taxon>
    </lineage>
</organism>
<dbReference type="Pfam" id="PF00632">
    <property type="entry name" value="HECT"/>
    <property type="match status" value="1"/>
</dbReference>
<dbReference type="SMART" id="SM00119">
    <property type="entry name" value="HECTc"/>
    <property type="match status" value="1"/>
</dbReference>
<evidence type="ECO:0000313" key="9">
    <source>
        <dbReference type="EMBL" id="OHT02443.1"/>
    </source>
</evidence>
<dbReference type="PANTHER" id="PTHR45670">
    <property type="entry name" value="E3 UBIQUITIN-PROTEIN LIGASE TRIP12"/>
    <property type="match status" value="1"/>
</dbReference>
<gene>
    <name evidence="9" type="ORF">TRFO_30442</name>
</gene>
<dbReference type="Gene3D" id="3.30.2410.10">
    <property type="entry name" value="Hect, E3 ligase catalytic domain"/>
    <property type="match status" value="1"/>
</dbReference>
<dbReference type="SUPFAM" id="SSF56204">
    <property type="entry name" value="Hect, E3 ligase catalytic domain"/>
    <property type="match status" value="1"/>
</dbReference>
<sequence>MSFEINLDFSSISFPDLLEFLENGLPDVALEQLSSLLLYGDNELFKDMPITKFSQLIKNFFSDPNSDLPIKTLAGMCIHGLIEAHPMAAREFEKSKVLKAVGKYLTNDLNSNGLIELASQCIQILSTISVQCPNAIFEQCGFEPLLKNIRFLSNIDQKTAIKTLDHITNFPFHVETVCLHLDKICELFTHQEQVVVHHAIKAFSNIASVCDLDSVPISVIQKVCNILETIVDGTAVYHLIKSLERFALNNKLAQEIINQNLNFEQILNQTKAKGKFMDLLQSCLTALAMLVPPHKHFEKPIIDRQLENSINYAISFENFIVNLILNKIGCVPLCLQIIASISQYQMPAKIDEIMRLLTMYSTQPELIKSVLVVLCNFKEQQCIQNSQILSILKTMKISDDENLKQFYDDLITIGIDKAEPIKEISKIDNLQVFTDVVKQEPFIFIIANGIERCTEFLTQFYQEKNSNTNSLIEMTSEFRETLQCLVLICHELISFYPIPDEVDPLEDPGDTRRLMKKVLRINVKCGETLVSDINAELSLDFAAVENWFNLRNGLTPDDLVQAIRADPQFSQMISETENSAGGNTRGAILNRAFKNPKYQKYNFKINDKTFSVHESIFQAYCSLNKDFNTFLMNIPTIELIPSDNDVERSKYEIRVIPFPPIDPILHLLEVIHKIDPKLDITCEAFSNHLLPHLASPILTIGHLSLATSIIYHYPFLFPLNMRLLFCKLTAFDVPYALYTINQKFVETSDNTKFEQVRVKVKINRNNIFNDGVLTLERLGPGRCYFDVFFEGETGIGNGPTQEFFYLFSKELCRKSRKIWRCDNFDDSSDNNSNDQVINDGNNRSDKVDRDGENEDAYAYSPKGLFPRPDIDPHMSYILGLMCSKAFSMGCMIRIQINPAFFSFLRGKKVAISDIDEQLAKSLECKEGLYDLPFVYPGIPTLELKENGKDIFVDETNVDEYVSLVEAYTCGDKLSEIITQFKKGFQSVIAWEAINIFTSEEFSRLLYGENIKLTVEDFFSNVEISHGYNINSPQIQYLFEVLSELNSNDLMNFFQFMTGSRMMPVGGLEQLRPKMTVAARTDFKNCSPDEYLPSVMTCVNYLKLPMYSSKEILRKQLMTAINEGRYSFEFT</sequence>
<evidence type="ECO:0000256" key="4">
    <source>
        <dbReference type="ARBA" id="ARBA00022679"/>
    </source>
</evidence>
<dbReference type="InterPro" id="IPR045322">
    <property type="entry name" value="HECTD1/TRIP12-like"/>
</dbReference>
<dbReference type="GO" id="GO:0043161">
    <property type="term" value="P:proteasome-mediated ubiquitin-dependent protein catabolic process"/>
    <property type="evidence" value="ECO:0007669"/>
    <property type="project" value="TreeGrafter"/>
</dbReference>
<comment type="catalytic activity">
    <reaction evidence="1">
        <text>S-ubiquitinyl-[E2 ubiquitin-conjugating enzyme]-L-cysteine + [acceptor protein]-L-lysine = [E2 ubiquitin-conjugating enzyme]-L-cysteine + N(6)-ubiquitinyl-[acceptor protein]-L-lysine.</text>
        <dbReference type="EC" id="2.3.2.26"/>
    </reaction>
</comment>
<dbReference type="RefSeq" id="XP_068355579.1">
    <property type="nucleotide sequence ID" value="XM_068507357.1"/>
</dbReference>
<keyword evidence="10" id="KW-1185">Reference proteome</keyword>
<dbReference type="OrthoDB" id="271273at2759"/>
<dbReference type="GO" id="GO:0061630">
    <property type="term" value="F:ubiquitin protein ligase activity"/>
    <property type="evidence" value="ECO:0007669"/>
    <property type="project" value="UniProtKB-EC"/>
</dbReference>
<dbReference type="Proteomes" id="UP000179807">
    <property type="component" value="Unassembled WGS sequence"/>
</dbReference>
<evidence type="ECO:0000259" key="8">
    <source>
        <dbReference type="PROSITE" id="PS50237"/>
    </source>
</evidence>
<dbReference type="AlphaFoldDB" id="A0A1J4JTT4"/>
<dbReference type="EMBL" id="MLAK01000867">
    <property type="protein sequence ID" value="OHT02443.1"/>
    <property type="molecule type" value="Genomic_DNA"/>
</dbReference>
<feature type="domain" description="HECT" evidence="8">
    <location>
        <begin position="787"/>
        <end position="1130"/>
    </location>
</feature>
<evidence type="ECO:0000256" key="3">
    <source>
        <dbReference type="ARBA" id="ARBA00012485"/>
    </source>
</evidence>
<dbReference type="InterPro" id="IPR000569">
    <property type="entry name" value="HECT_dom"/>
</dbReference>
<dbReference type="InterPro" id="IPR016024">
    <property type="entry name" value="ARM-type_fold"/>
</dbReference>
<accession>A0A1J4JTT4</accession>
<comment type="caution">
    <text evidence="9">The sequence shown here is derived from an EMBL/GenBank/DDBJ whole genome shotgun (WGS) entry which is preliminary data.</text>
</comment>
<dbReference type="EC" id="2.3.2.26" evidence="3"/>
<keyword evidence="5 6" id="KW-0833">Ubl conjugation pathway</keyword>
<feature type="active site" description="Glycyl thioester intermediate" evidence="6">
    <location>
        <position position="1097"/>
    </location>
</feature>
<dbReference type="Gene3D" id="1.25.10.10">
    <property type="entry name" value="Leucine-rich Repeat Variant"/>
    <property type="match status" value="1"/>
</dbReference>
<dbReference type="InterPro" id="IPR011989">
    <property type="entry name" value="ARM-like"/>
</dbReference>
<dbReference type="GO" id="GO:0000209">
    <property type="term" value="P:protein polyubiquitination"/>
    <property type="evidence" value="ECO:0007669"/>
    <property type="project" value="TreeGrafter"/>
</dbReference>
<evidence type="ECO:0000256" key="6">
    <source>
        <dbReference type="PROSITE-ProRule" id="PRU00104"/>
    </source>
</evidence>
<evidence type="ECO:0000256" key="5">
    <source>
        <dbReference type="ARBA" id="ARBA00022786"/>
    </source>
</evidence>
<dbReference type="PROSITE" id="PS50237">
    <property type="entry name" value="HECT"/>
    <property type="match status" value="1"/>
</dbReference>
<dbReference type="GeneID" id="94842061"/>
<feature type="region of interest" description="Disordered" evidence="7">
    <location>
        <begin position="830"/>
        <end position="852"/>
    </location>
</feature>
<keyword evidence="4" id="KW-0808">Transferase</keyword>
<comment type="similarity">
    <text evidence="2">Belongs to the UPL family. K-HECT subfamily.</text>
</comment>
<protein>
    <recommendedName>
        <fullName evidence="3">HECT-type E3 ubiquitin transferase</fullName>
        <ecNumber evidence="3">2.3.2.26</ecNumber>
    </recommendedName>
</protein>
<evidence type="ECO:0000256" key="7">
    <source>
        <dbReference type="SAM" id="MobiDB-lite"/>
    </source>
</evidence>